<dbReference type="AlphaFoldDB" id="A0A0B1TFC7"/>
<dbReference type="SUPFAM" id="SSF48366">
    <property type="entry name" value="Ras GEF"/>
    <property type="match status" value="1"/>
</dbReference>
<reference evidence="1 2" key="1">
    <citation type="submission" date="2014-03" db="EMBL/GenBank/DDBJ databases">
        <title>Draft genome of the hookworm Oesophagostomum dentatum.</title>
        <authorList>
            <person name="Mitreva M."/>
        </authorList>
    </citation>
    <scope>NUCLEOTIDE SEQUENCE [LARGE SCALE GENOMIC DNA]</scope>
    <source>
        <strain evidence="1 2">OD-Hann</strain>
    </source>
</reference>
<keyword evidence="2" id="KW-1185">Reference proteome</keyword>
<dbReference type="OrthoDB" id="5830990at2759"/>
<dbReference type="EMBL" id="KN549720">
    <property type="protein sequence ID" value="KHJ96238.1"/>
    <property type="molecule type" value="Genomic_DNA"/>
</dbReference>
<protein>
    <recommendedName>
        <fullName evidence="3">N-terminal Ras-GEF domain-containing protein</fullName>
    </recommendedName>
</protein>
<organism evidence="1 2">
    <name type="scientific">Oesophagostomum dentatum</name>
    <name type="common">Nodular worm</name>
    <dbReference type="NCBI Taxonomy" id="61180"/>
    <lineage>
        <taxon>Eukaryota</taxon>
        <taxon>Metazoa</taxon>
        <taxon>Ecdysozoa</taxon>
        <taxon>Nematoda</taxon>
        <taxon>Chromadorea</taxon>
        <taxon>Rhabditida</taxon>
        <taxon>Rhabditina</taxon>
        <taxon>Rhabditomorpha</taxon>
        <taxon>Strongyloidea</taxon>
        <taxon>Strongylidae</taxon>
        <taxon>Oesophagostomum</taxon>
    </lineage>
</organism>
<accession>A0A0B1TFC7</accession>
<gene>
    <name evidence="1" type="ORF">OESDEN_03807</name>
</gene>
<dbReference type="Gene3D" id="1.20.870.10">
    <property type="entry name" value="Son of sevenless (SoS) protein Chain: S domain 1"/>
    <property type="match status" value="1"/>
</dbReference>
<evidence type="ECO:0008006" key="3">
    <source>
        <dbReference type="Google" id="ProtNLM"/>
    </source>
</evidence>
<evidence type="ECO:0000313" key="1">
    <source>
        <dbReference type="EMBL" id="KHJ96238.1"/>
    </source>
</evidence>
<evidence type="ECO:0000313" key="2">
    <source>
        <dbReference type="Proteomes" id="UP000053660"/>
    </source>
</evidence>
<dbReference type="InterPro" id="IPR023578">
    <property type="entry name" value="Ras_GEF_dom_sf"/>
</dbReference>
<proteinExistence type="predicted"/>
<dbReference type="Proteomes" id="UP000053660">
    <property type="component" value="Unassembled WGS sequence"/>
</dbReference>
<sequence length="128" mass="15039">MRILNCYNHDDGAVTDDEFLFSLFIAHQWLVDSVQLLTQFTAALQKQLEIWYRPHALILFDLILVYNWQETTDLSARTRLSLAVVYWIRRFPHHFDGQPQLCSLAVRFRALADDVPDETRQMIDVSSL</sequence>
<name>A0A0B1TFC7_OESDE</name>